<evidence type="ECO:0000256" key="8">
    <source>
        <dbReference type="SAM" id="Phobius"/>
    </source>
</evidence>
<evidence type="ECO:0000313" key="10">
    <source>
        <dbReference type="EMBL" id="VAX30471.1"/>
    </source>
</evidence>
<feature type="transmembrane region" description="Helical" evidence="8">
    <location>
        <begin position="36"/>
        <end position="59"/>
    </location>
</feature>
<dbReference type="Pfam" id="PF01618">
    <property type="entry name" value="MotA_ExbB"/>
    <property type="match status" value="1"/>
</dbReference>
<dbReference type="InterPro" id="IPR047055">
    <property type="entry name" value="MotA-like"/>
</dbReference>
<dbReference type="GO" id="GO:0005886">
    <property type="term" value="C:plasma membrane"/>
    <property type="evidence" value="ECO:0007669"/>
    <property type="project" value="UniProtKB-SubCell"/>
</dbReference>
<keyword evidence="6 8" id="KW-1133">Transmembrane helix</keyword>
<gene>
    <name evidence="10" type="ORF">MNBD_NITROSPIRAE01-728</name>
</gene>
<evidence type="ECO:0000256" key="2">
    <source>
        <dbReference type="ARBA" id="ARBA00008038"/>
    </source>
</evidence>
<evidence type="ECO:0000256" key="6">
    <source>
        <dbReference type="ARBA" id="ARBA00022989"/>
    </source>
</evidence>
<dbReference type="GO" id="GO:0006935">
    <property type="term" value="P:chemotaxis"/>
    <property type="evidence" value="ECO:0007669"/>
    <property type="project" value="InterPro"/>
</dbReference>
<proteinExistence type="inferred from homology"/>
<dbReference type="PROSITE" id="PS01307">
    <property type="entry name" value="MOTA"/>
    <property type="match status" value="1"/>
</dbReference>
<sequence>MDLATVIGIFSAFGLVFFGIMSGGSLLIFWDAASAAIVVGGTFGVTLINYPLADVFGVLKVVKHVFLFRLQSAKELIETLVDMANKTRTGGILSIEPMIKDLSDSFLAKGMQMLVDGIDVSAIKGVLEKEVDYVEDRHKLGAEVFTTLATFAPALGMIGTLIGLVQMLQKLDDPSKIGPAMAVALITTFYGALLANLIFLPMAGKLKKRNKEEILVKELIVEGILSIAGGENPRIMEQKLQVFLSPSNRTVAKDE</sequence>
<comment type="similarity">
    <text evidence="2">Belongs to the MotA family.</text>
</comment>
<protein>
    <submittedName>
        <fullName evidence="10">Flagellar motor rotation protein MotA</fullName>
    </submittedName>
</protein>
<evidence type="ECO:0000256" key="1">
    <source>
        <dbReference type="ARBA" id="ARBA00004651"/>
    </source>
</evidence>
<feature type="transmembrane region" description="Helical" evidence="8">
    <location>
        <begin position="144"/>
        <end position="165"/>
    </location>
</feature>
<dbReference type="AlphaFoldDB" id="A0A3B1CVE8"/>
<keyword evidence="5 8" id="KW-0812">Transmembrane</keyword>
<feature type="transmembrane region" description="Helical" evidence="8">
    <location>
        <begin position="177"/>
        <end position="200"/>
    </location>
</feature>
<keyword evidence="7 8" id="KW-0472">Membrane</keyword>
<evidence type="ECO:0000259" key="9">
    <source>
        <dbReference type="Pfam" id="PF01618"/>
    </source>
</evidence>
<feature type="transmembrane region" description="Helical" evidence="8">
    <location>
        <begin position="7"/>
        <end position="30"/>
    </location>
</feature>
<reference evidence="10" key="1">
    <citation type="submission" date="2018-06" db="EMBL/GenBank/DDBJ databases">
        <authorList>
            <person name="Zhirakovskaya E."/>
        </authorList>
    </citation>
    <scope>NUCLEOTIDE SEQUENCE</scope>
</reference>
<keyword evidence="10" id="KW-0969">Cilium</keyword>
<name>A0A3B1CVE8_9ZZZZ</name>
<dbReference type="PANTHER" id="PTHR30433:SF2">
    <property type="entry name" value="MOTILITY PROTEIN A"/>
    <property type="match status" value="1"/>
</dbReference>
<dbReference type="EMBL" id="UOGF01000060">
    <property type="protein sequence ID" value="VAX30471.1"/>
    <property type="molecule type" value="Genomic_DNA"/>
</dbReference>
<comment type="subcellular location">
    <subcellularLocation>
        <location evidence="1">Cell membrane</location>
        <topology evidence="1">Multi-pass membrane protein</topology>
    </subcellularLocation>
</comment>
<keyword evidence="10" id="KW-0966">Cell projection</keyword>
<evidence type="ECO:0000256" key="4">
    <source>
        <dbReference type="ARBA" id="ARBA00022475"/>
    </source>
</evidence>
<evidence type="ECO:0000256" key="7">
    <source>
        <dbReference type="ARBA" id="ARBA00023136"/>
    </source>
</evidence>
<keyword evidence="10" id="KW-0282">Flagellum</keyword>
<dbReference type="GO" id="GO:0071978">
    <property type="term" value="P:bacterial-type flagellum-dependent swarming motility"/>
    <property type="evidence" value="ECO:0007669"/>
    <property type="project" value="InterPro"/>
</dbReference>
<feature type="domain" description="MotA/TolQ/ExbB proton channel" evidence="9">
    <location>
        <begin position="100"/>
        <end position="215"/>
    </location>
</feature>
<evidence type="ECO:0000256" key="3">
    <source>
        <dbReference type="ARBA" id="ARBA00022448"/>
    </source>
</evidence>
<evidence type="ECO:0000256" key="5">
    <source>
        <dbReference type="ARBA" id="ARBA00022692"/>
    </source>
</evidence>
<organism evidence="10">
    <name type="scientific">hydrothermal vent metagenome</name>
    <dbReference type="NCBI Taxonomy" id="652676"/>
    <lineage>
        <taxon>unclassified sequences</taxon>
        <taxon>metagenomes</taxon>
        <taxon>ecological metagenomes</taxon>
    </lineage>
</organism>
<accession>A0A3B1CVE8</accession>
<dbReference type="PANTHER" id="PTHR30433">
    <property type="entry name" value="CHEMOTAXIS PROTEIN MOTA"/>
    <property type="match status" value="1"/>
</dbReference>
<keyword evidence="3" id="KW-0813">Transport</keyword>
<dbReference type="InterPro" id="IPR000540">
    <property type="entry name" value="Flag_MotA_CS"/>
</dbReference>
<dbReference type="InterPro" id="IPR002898">
    <property type="entry name" value="MotA_ExbB_proton_chnl"/>
</dbReference>
<keyword evidence="4" id="KW-1003">Cell membrane</keyword>